<evidence type="ECO:0000256" key="3">
    <source>
        <dbReference type="ARBA" id="ARBA00023136"/>
    </source>
</evidence>
<keyword evidence="5" id="KW-1133">Transmembrane helix</keyword>
<dbReference type="Proteomes" id="UP000694569">
    <property type="component" value="Unplaced"/>
</dbReference>
<name>A0A8C5QX88_9ANUR</name>
<evidence type="ECO:0000256" key="2">
    <source>
        <dbReference type="ARBA" id="ARBA00022729"/>
    </source>
</evidence>
<feature type="domain" description="Ig-like" evidence="7">
    <location>
        <begin position="143"/>
        <end position="204"/>
    </location>
</feature>
<dbReference type="PANTHER" id="PTHR12080">
    <property type="entry name" value="SIGNALING LYMPHOCYTIC ACTIVATION MOLECULE"/>
    <property type="match status" value="1"/>
</dbReference>
<reference evidence="8" key="1">
    <citation type="submission" date="2025-08" db="UniProtKB">
        <authorList>
            <consortium name="Ensembl"/>
        </authorList>
    </citation>
    <scope>IDENTIFICATION</scope>
</reference>
<keyword evidence="4" id="KW-0325">Glycoprotein</keyword>
<dbReference type="Ensembl" id="ENSLLET00000046408.1">
    <property type="protein sequence ID" value="ENSLLEP00000044618.1"/>
    <property type="gene ID" value="ENSLLEG00000028330.1"/>
</dbReference>
<evidence type="ECO:0000256" key="6">
    <source>
        <dbReference type="SAM" id="SignalP"/>
    </source>
</evidence>
<organism evidence="8 9">
    <name type="scientific">Leptobrachium leishanense</name>
    <name type="common">Leishan spiny toad</name>
    <dbReference type="NCBI Taxonomy" id="445787"/>
    <lineage>
        <taxon>Eukaryota</taxon>
        <taxon>Metazoa</taxon>
        <taxon>Chordata</taxon>
        <taxon>Craniata</taxon>
        <taxon>Vertebrata</taxon>
        <taxon>Euteleostomi</taxon>
        <taxon>Amphibia</taxon>
        <taxon>Batrachia</taxon>
        <taxon>Anura</taxon>
        <taxon>Pelobatoidea</taxon>
        <taxon>Megophryidae</taxon>
        <taxon>Leptobrachium</taxon>
    </lineage>
</organism>
<evidence type="ECO:0000256" key="5">
    <source>
        <dbReference type="SAM" id="Phobius"/>
    </source>
</evidence>
<keyword evidence="2 6" id="KW-0732">Signal</keyword>
<proteinExistence type="predicted"/>
<dbReference type="InterPro" id="IPR015631">
    <property type="entry name" value="CD2/SLAM_rcpt"/>
</dbReference>
<keyword evidence="9" id="KW-1185">Reference proteome</keyword>
<protein>
    <recommendedName>
        <fullName evidence="7">Ig-like domain-containing protein</fullName>
    </recommendedName>
</protein>
<evidence type="ECO:0000313" key="9">
    <source>
        <dbReference type="Proteomes" id="UP000694569"/>
    </source>
</evidence>
<feature type="transmembrane region" description="Helical" evidence="5">
    <location>
        <begin position="225"/>
        <end position="244"/>
    </location>
</feature>
<dbReference type="PROSITE" id="PS50835">
    <property type="entry name" value="IG_LIKE"/>
    <property type="match status" value="1"/>
</dbReference>
<dbReference type="InterPro" id="IPR007110">
    <property type="entry name" value="Ig-like_dom"/>
</dbReference>
<evidence type="ECO:0000256" key="4">
    <source>
        <dbReference type="ARBA" id="ARBA00023180"/>
    </source>
</evidence>
<dbReference type="PANTHER" id="PTHR12080:SF55">
    <property type="entry name" value="LYMPHOCYTE FUNCTION-ASSOCIATED ANTIGEN 3"/>
    <property type="match status" value="1"/>
</dbReference>
<comment type="subcellular location">
    <subcellularLocation>
        <location evidence="1">Membrane</location>
    </subcellularLocation>
</comment>
<keyword evidence="5" id="KW-0812">Transmembrane</keyword>
<dbReference type="InterPro" id="IPR036179">
    <property type="entry name" value="Ig-like_dom_sf"/>
</dbReference>
<feature type="signal peptide" evidence="6">
    <location>
        <begin position="1"/>
        <end position="20"/>
    </location>
</feature>
<reference evidence="8" key="2">
    <citation type="submission" date="2025-09" db="UniProtKB">
        <authorList>
            <consortium name="Ensembl"/>
        </authorList>
    </citation>
    <scope>IDENTIFICATION</scope>
</reference>
<dbReference type="GeneTree" id="ENSGT01030000234540"/>
<evidence type="ECO:0000259" key="7">
    <source>
        <dbReference type="PROSITE" id="PS50835"/>
    </source>
</evidence>
<dbReference type="OrthoDB" id="8741746at2759"/>
<evidence type="ECO:0000313" key="8">
    <source>
        <dbReference type="Ensembl" id="ENSLLEP00000044618.1"/>
    </source>
</evidence>
<evidence type="ECO:0000256" key="1">
    <source>
        <dbReference type="ARBA" id="ARBA00004370"/>
    </source>
</evidence>
<sequence>MLRLQFWILILSWIQTGILCQSSCGDKQTVIGTEGGDVLLSVHQTGVEEVTWVSVNGINHFATTGPGGFLRIRDNRYKDRLNGTTNGSLNLTKLTREDQGEYRGSILRNPGNTLCDQLYNLTVFRRLSEKDIGITLVNVTSNGTCAVALLCAVNGSGVTISWRRSHDREISGINDFLHVPDTETNHSFTCIAQNPVSNASRTVTPREYCQPGTNNSSSSSPGNTALYVALPSCGIIAVVVLYFARRRERNKTRQNEMQLLPNTTIYAEVNKPQTQNLNPYQVETEKETTATINTLYSEVQLPKNLPGGNGVCAQPDQREINTLYSEVQQVKNPPHKKEECVVYDTIKK</sequence>
<dbReference type="GO" id="GO:0016020">
    <property type="term" value="C:membrane"/>
    <property type="evidence" value="ECO:0007669"/>
    <property type="project" value="UniProtKB-SubCell"/>
</dbReference>
<feature type="chain" id="PRO_5034737063" description="Ig-like domain-containing protein" evidence="6">
    <location>
        <begin position="21"/>
        <end position="348"/>
    </location>
</feature>
<dbReference type="SUPFAM" id="SSF48726">
    <property type="entry name" value="Immunoglobulin"/>
    <property type="match status" value="2"/>
</dbReference>
<dbReference type="AlphaFoldDB" id="A0A8C5QX88"/>
<accession>A0A8C5QX88</accession>
<keyword evidence="3 5" id="KW-0472">Membrane</keyword>
<dbReference type="Gene3D" id="2.60.40.10">
    <property type="entry name" value="Immunoglobulins"/>
    <property type="match status" value="2"/>
</dbReference>
<dbReference type="InterPro" id="IPR013783">
    <property type="entry name" value="Ig-like_fold"/>
</dbReference>